<gene>
    <name evidence="2" type="ORF">NYPRO_LOCUS13184</name>
</gene>
<comment type="caution">
    <text evidence="2">The sequence shown here is derived from an EMBL/GenBank/DDBJ whole genome shotgun (WGS) entry which is preliminary data.</text>
</comment>
<dbReference type="Proteomes" id="UP000645828">
    <property type="component" value="Unassembled WGS sequence"/>
</dbReference>
<feature type="region of interest" description="Disordered" evidence="1">
    <location>
        <begin position="29"/>
        <end position="81"/>
    </location>
</feature>
<sequence length="253" mass="27035">MERSRTCSGSRKGVAFRCALTRFQPQWWTPRVPEHPGGAPRAELLGQSRALRGEGMPGSPEDPQPPSSSGTGRVQHPRLRSRWCHHQGESCSALCIGPRRYTAPGAQMACPMGSLVVSGIRVLGRAVLLHCGASALPGVSAACPQGRTPPPPHQTQAPTSPLAHGAHDRPPCSDSGGKETILTPTRCMAVTIHAAVNKSEPTGRLPAALFTRRPRDPWNMVLRGQHCSLFLLQSLGIGRTQACPTFCNKSKDA</sequence>
<evidence type="ECO:0000313" key="2">
    <source>
        <dbReference type="EMBL" id="CAD7680386.1"/>
    </source>
</evidence>
<feature type="region of interest" description="Disordered" evidence="1">
    <location>
        <begin position="142"/>
        <end position="177"/>
    </location>
</feature>
<evidence type="ECO:0000313" key="3">
    <source>
        <dbReference type="Proteomes" id="UP000645828"/>
    </source>
</evidence>
<reference evidence="2" key="1">
    <citation type="submission" date="2020-12" db="EMBL/GenBank/DDBJ databases">
        <authorList>
            <consortium name="Molecular Ecology Group"/>
        </authorList>
    </citation>
    <scope>NUCLEOTIDE SEQUENCE</scope>
    <source>
        <strain evidence="2">TBG_1078</strain>
    </source>
</reference>
<name>A0A811YVZ0_NYCPR</name>
<dbReference type="EMBL" id="CAJHUB010000749">
    <property type="protein sequence ID" value="CAD7680386.1"/>
    <property type="molecule type" value="Genomic_DNA"/>
</dbReference>
<accession>A0A811YVZ0</accession>
<organism evidence="2 3">
    <name type="scientific">Nyctereutes procyonoides</name>
    <name type="common">Raccoon dog</name>
    <name type="synonym">Canis procyonoides</name>
    <dbReference type="NCBI Taxonomy" id="34880"/>
    <lineage>
        <taxon>Eukaryota</taxon>
        <taxon>Metazoa</taxon>
        <taxon>Chordata</taxon>
        <taxon>Craniata</taxon>
        <taxon>Vertebrata</taxon>
        <taxon>Euteleostomi</taxon>
        <taxon>Mammalia</taxon>
        <taxon>Eutheria</taxon>
        <taxon>Laurasiatheria</taxon>
        <taxon>Carnivora</taxon>
        <taxon>Caniformia</taxon>
        <taxon>Canidae</taxon>
        <taxon>Nyctereutes</taxon>
    </lineage>
</organism>
<keyword evidence="3" id="KW-1185">Reference proteome</keyword>
<evidence type="ECO:0000256" key="1">
    <source>
        <dbReference type="SAM" id="MobiDB-lite"/>
    </source>
</evidence>
<protein>
    <submittedName>
        <fullName evidence="2">(raccoon dog) hypothetical protein</fullName>
    </submittedName>
</protein>
<proteinExistence type="predicted"/>
<dbReference type="AlphaFoldDB" id="A0A811YVZ0"/>